<evidence type="ECO:0000256" key="1">
    <source>
        <dbReference type="SAM" id="SignalP"/>
    </source>
</evidence>
<accession>A0A853J6T8</accession>
<dbReference type="EMBL" id="JACCKA010000001">
    <property type="protein sequence ID" value="NZA24806.1"/>
    <property type="molecule type" value="Genomic_DNA"/>
</dbReference>
<reference evidence="2 3" key="1">
    <citation type="submission" date="2020-07" db="EMBL/GenBank/DDBJ databases">
        <title>Luteimonas sp. SJ-92.</title>
        <authorList>
            <person name="Huang X.-X."/>
            <person name="Xu L."/>
            <person name="Sun J.-Q."/>
        </authorList>
    </citation>
    <scope>NUCLEOTIDE SEQUENCE [LARGE SCALE GENOMIC DNA]</scope>
    <source>
        <strain evidence="2 3">SJ-92</strain>
    </source>
</reference>
<evidence type="ECO:0008006" key="4">
    <source>
        <dbReference type="Google" id="ProtNLM"/>
    </source>
</evidence>
<comment type="caution">
    <text evidence="2">The sequence shown here is derived from an EMBL/GenBank/DDBJ whole genome shotgun (WGS) entry which is preliminary data.</text>
</comment>
<dbReference type="Proteomes" id="UP000578091">
    <property type="component" value="Unassembled WGS sequence"/>
</dbReference>
<keyword evidence="3" id="KW-1185">Reference proteome</keyword>
<protein>
    <recommendedName>
        <fullName evidence="4">Lipoprotein</fullName>
    </recommendedName>
</protein>
<feature type="chain" id="PRO_5032686396" description="Lipoprotein" evidence="1">
    <location>
        <begin position="27"/>
        <end position="138"/>
    </location>
</feature>
<proteinExistence type="predicted"/>
<dbReference type="AlphaFoldDB" id="A0A853J6T8"/>
<gene>
    <name evidence="2" type="ORF">H0E84_00250</name>
</gene>
<name>A0A853J6T8_9GAMM</name>
<keyword evidence="1" id="KW-0732">Signal</keyword>
<evidence type="ECO:0000313" key="2">
    <source>
        <dbReference type="EMBL" id="NZA24806.1"/>
    </source>
</evidence>
<evidence type="ECO:0000313" key="3">
    <source>
        <dbReference type="Proteomes" id="UP000578091"/>
    </source>
</evidence>
<dbReference type="PROSITE" id="PS51257">
    <property type="entry name" value="PROKAR_LIPOPROTEIN"/>
    <property type="match status" value="1"/>
</dbReference>
<feature type="signal peptide" evidence="1">
    <location>
        <begin position="1"/>
        <end position="26"/>
    </location>
</feature>
<organism evidence="2 3">
    <name type="scientific">Luteimonas salinisoli</name>
    <dbReference type="NCBI Taxonomy" id="2752307"/>
    <lineage>
        <taxon>Bacteria</taxon>
        <taxon>Pseudomonadati</taxon>
        <taxon>Pseudomonadota</taxon>
        <taxon>Gammaproteobacteria</taxon>
        <taxon>Lysobacterales</taxon>
        <taxon>Lysobacteraceae</taxon>
        <taxon>Luteimonas</taxon>
    </lineage>
</organism>
<sequence>MREIRRLTWLLLAALLLAGCAGNKKASALQRQQYAWSAAIRWGDFEGAWNLVDPEYREANPMTELHFERYGHIQISAYRERGVQAADEGTVVRDIEIGVVNRHTMAERSLRHTEQWRYDPDAGQWWIANGLPDFWRGE</sequence>